<reference evidence="2 3" key="1">
    <citation type="journal article" date="2022" name="bioRxiv">
        <title>Genomics of Preaxostyla Flagellates Illuminates Evolutionary Transitions and the Path Towards Mitochondrial Loss.</title>
        <authorList>
            <person name="Novak L.V.F."/>
            <person name="Treitli S.C."/>
            <person name="Pyrih J."/>
            <person name="Halakuc P."/>
            <person name="Pipaliya S.V."/>
            <person name="Vacek V."/>
            <person name="Brzon O."/>
            <person name="Soukal P."/>
            <person name="Eme L."/>
            <person name="Dacks J.B."/>
            <person name="Karnkowska A."/>
            <person name="Elias M."/>
            <person name="Hampl V."/>
        </authorList>
    </citation>
    <scope>NUCLEOTIDE SEQUENCE [LARGE SCALE GENOMIC DNA]</scope>
    <source>
        <strain evidence="2">NAU3</strain>
        <tissue evidence="2">Gut</tissue>
    </source>
</reference>
<proteinExistence type="predicted"/>
<evidence type="ECO:0000313" key="3">
    <source>
        <dbReference type="Proteomes" id="UP001281761"/>
    </source>
</evidence>
<keyword evidence="3" id="KW-1185">Reference proteome</keyword>
<dbReference type="Proteomes" id="UP001281761">
    <property type="component" value="Unassembled WGS sequence"/>
</dbReference>
<accession>A0ABQ9WRJ4</accession>
<organism evidence="2 3">
    <name type="scientific">Blattamonas nauphoetae</name>
    <dbReference type="NCBI Taxonomy" id="2049346"/>
    <lineage>
        <taxon>Eukaryota</taxon>
        <taxon>Metamonada</taxon>
        <taxon>Preaxostyla</taxon>
        <taxon>Oxymonadida</taxon>
        <taxon>Blattamonas</taxon>
    </lineage>
</organism>
<evidence type="ECO:0000256" key="1">
    <source>
        <dbReference type="SAM" id="MobiDB-lite"/>
    </source>
</evidence>
<sequence length="99" mass="11034">MEAGKELLNQPETNSSAHTLLRFPLSTSSSPLLNRRRGQAYKRLLSQQRSLRRLNGSAPTSIHNAQMSYSIHMDSDQTHYTIARLCALDAAAREPGRKG</sequence>
<protein>
    <submittedName>
        <fullName evidence="2">Uncharacterized protein</fullName>
    </submittedName>
</protein>
<name>A0ABQ9WRJ4_9EUKA</name>
<feature type="region of interest" description="Disordered" evidence="1">
    <location>
        <begin position="1"/>
        <end position="35"/>
    </location>
</feature>
<gene>
    <name evidence="2" type="ORF">BLNAU_22951</name>
</gene>
<evidence type="ECO:0000313" key="2">
    <source>
        <dbReference type="EMBL" id="KAK2942128.1"/>
    </source>
</evidence>
<comment type="caution">
    <text evidence="2">The sequence shown here is derived from an EMBL/GenBank/DDBJ whole genome shotgun (WGS) entry which is preliminary data.</text>
</comment>
<dbReference type="EMBL" id="JARBJD010000432">
    <property type="protein sequence ID" value="KAK2942128.1"/>
    <property type="molecule type" value="Genomic_DNA"/>
</dbReference>